<evidence type="ECO:0000256" key="7">
    <source>
        <dbReference type="ARBA" id="ARBA00022840"/>
    </source>
</evidence>
<dbReference type="InterPro" id="IPR036890">
    <property type="entry name" value="HATPase_C_sf"/>
</dbReference>
<comment type="catalytic activity">
    <reaction evidence="1">
        <text>ATP + protein L-histidine = ADP + protein N-phospho-L-histidine.</text>
        <dbReference type="EC" id="2.7.13.3"/>
    </reaction>
</comment>
<dbReference type="SUPFAM" id="SSF55874">
    <property type="entry name" value="ATPase domain of HSP90 chaperone/DNA topoisomerase II/histidine kinase"/>
    <property type="match status" value="1"/>
</dbReference>
<dbReference type="Proteomes" id="UP001320148">
    <property type="component" value="Chromosome"/>
</dbReference>
<evidence type="ECO:0000256" key="8">
    <source>
        <dbReference type="ARBA" id="ARBA00023012"/>
    </source>
</evidence>
<accession>A0ABN6F645</accession>
<keyword evidence="4" id="KW-0808">Transferase</keyword>
<dbReference type="InterPro" id="IPR004358">
    <property type="entry name" value="Sig_transdc_His_kin-like_C"/>
</dbReference>
<evidence type="ECO:0000256" key="5">
    <source>
        <dbReference type="ARBA" id="ARBA00022741"/>
    </source>
</evidence>
<keyword evidence="12" id="KW-1185">Reference proteome</keyword>
<dbReference type="RefSeq" id="WP_236888430.1">
    <property type="nucleotide sequence ID" value="NZ_AP024488.1"/>
</dbReference>
<evidence type="ECO:0000256" key="6">
    <source>
        <dbReference type="ARBA" id="ARBA00022777"/>
    </source>
</evidence>
<name>A0ABN6F645_9BACT</name>
<evidence type="ECO:0000313" key="12">
    <source>
        <dbReference type="Proteomes" id="UP001320148"/>
    </source>
</evidence>
<dbReference type="PRINTS" id="PR00344">
    <property type="entry name" value="BCTRLSENSOR"/>
</dbReference>
<dbReference type="Gene3D" id="3.30.450.20">
    <property type="entry name" value="PAS domain"/>
    <property type="match status" value="1"/>
</dbReference>
<dbReference type="EMBL" id="AP024488">
    <property type="protein sequence ID" value="BCS96996.1"/>
    <property type="molecule type" value="Genomic_DNA"/>
</dbReference>
<feature type="transmembrane region" description="Helical" evidence="9">
    <location>
        <begin position="6"/>
        <end position="28"/>
    </location>
</feature>
<dbReference type="PANTHER" id="PTHR43065:SF46">
    <property type="entry name" value="C4-DICARBOXYLATE TRANSPORT SENSOR PROTEIN DCTB"/>
    <property type="match status" value="1"/>
</dbReference>
<dbReference type="InterPro" id="IPR005467">
    <property type="entry name" value="His_kinase_dom"/>
</dbReference>
<dbReference type="CDD" id="cd00082">
    <property type="entry name" value="HisKA"/>
    <property type="match status" value="1"/>
</dbReference>
<dbReference type="Pfam" id="PF00512">
    <property type="entry name" value="HisKA"/>
    <property type="match status" value="1"/>
</dbReference>
<keyword evidence="5" id="KW-0547">Nucleotide-binding</keyword>
<evidence type="ECO:0000256" key="2">
    <source>
        <dbReference type="ARBA" id="ARBA00012438"/>
    </source>
</evidence>
<protein>
    <recommendedName>
        <fullName evidence="2">histidine kinase</fullName>
        <ecNumber evidence="2">2.7.13.3</ecNumber>
    </recommendedName>
</protein>
<keyword evidence="9" id="KW-0812">Transmembrane</keyword>
<dbReference type="InterPro" id="IPR003594">
    <property type="entry name" value="HATPase_dom"/>
</dbReference>
<dbReference type="InterPro" id="IPR003661">
    <property type="entry name" value="HisK_dim/P_dom"/>
</dbReference>
<dbReference type="SMART" id="SM00387">
    <property type="entry name" value="HATPase_c"/>
    <property type="match status" value="1"/>
</dbReference>
<evidence type="ECO:0000256" key="4">
    <source>
        <dbReference type="ARBA" id="ARBA00022679"/>
    </source>
</evidence>
<dbReference type="Gene3D" id="1.10.287.130">
    <property type="match status" value="1"/>
</dbReference>
<keyword evidence="7" id="KW-0067">ATP-binding</keyword>
<sequence length="487" mass="53456">MIVSAFPIVSVDLIGSMLMIVFSLLCFERMVRLTSLERENILWTYLLFVCAALSIFAISRSAGHIVKQVLLFVEVPWVWGHIRPFSGSVNTLTFILVASVTVFFERVWVINRAILRDRRALRDAHEELSWLNRNLEILVDERTEALAVSEKKYRRMFELSGDIIVVTTGDGRLLAINPAGEEHLEGRDHFGAFFTDVERFQAIMEAIGQKGRVGNTEVTLRGLGGRTFRALVSGVTDIDSGEGTILFMVRDVEETLTMREKMATTEKLAAVGELSAGVAHEVNNPLGIILGYTQLLKRSAEDESTLKEDLSVIEKHVIGCKKVVESLLNFARSAPPEKRPCDLHKTIGEVLAFSRHQAEMDGIQVISELADTLPEIYADAEKIKQVLINLIINAVHAIDGHGEIHVTTGIADPGTVFITIADTGCGMDADTRSRIFDPFFTTKPTGTGTGLGLSVSYGIIKNHGGEIDVISTPGKGTAFTIHLPTAG</sequence>
<dbReference type="SUPFAM" id="SSF47384">
    <property type="entry name" value="Homodimeric domain of signal transducing histidine kinase"/>
    <property type="match status" value="1"/>
</dbReference>
<keyword evidence="6" id="KW-0418">Kinase</keyword>
<organism evidence="11 12">
    <name type="scientific">Desulfoluna limicola</name>
    <dbReference type="NCBI Taxonomy" id="2810562"/>
    <lineage>
        <taxon>Bacteria</taxon>
        <taxon>Pseudomonadati</taxon>
        <taxon>Thermodesulfobacteriota</taxon>
        <taxon>Desulfobacteria</taxon>
        <taxon>Desulfobacterales</taxon>
        <taxon>Desulfolunaceae</taxon>
        <taxon>Desulfoluna</taxon>
    </lineage>
</organism>
<evidence type="ECO:0000259" key="10">
    <source>
        <dbReference type="PROSITE" id="PS50109"/>
    </source>
</evidence>
<dbReference type="NCBIfam" id="TIGR00229">
    <property type="entry name" value="sensory_box"/>
    <property type="match status" value="1"/>
</dbReference>
<dbReference type="SUPFAM" id="SSF55785">
    <property type="entry name" value="PYP-like sensor domain (PAS domain)"/>
    <property type="match status" value="1"/>
</dbReference>
<dbReference type="InterPro" id="IPR036097">
    <property type="entry name" value="HisK_dim/P_sf"/>
</dbReference>
<evidence type="ECO:0000256" key="3">
    <source>
        <dbReference type="ARBA" id="ARBA00022553"/>
    </source>
</evidence>
<dbReference type="Pfam" id="PF02518">
    <property type="entry name" value="HATPase_c"/>
    <property type="match status" value="1"/>
</dbReference>
<dbReference type="Gene3D" id="3.30.565.10">
    <property type="entry name" value="Histidine kinase-like ATPase, C-terminal domain"/>
    <property type="match status" value="1"/>
</dbReference>
<evidence type="ECO:0000256" key="1">
    <source>
        <dbReference type="ARBA" id="ARBA00000085"/>
    </source>
</evidence>
<keyword evidence="3" id="KW-0597">Phosphoprotein</keyword>
<dbReference type="PANTHER" id="PTHR43065">
    <property type="entry name" value="SENSOR HISTIDINE KINASE"/>
    <property type="match status" value="1"/>
</dbReference>
<feature type="domain" description="Histidine kinase" evidence="10">
    <location>
        <begin position="277"/>
        <end position="487"/>
    </location>
</feature>
<keyword evidence="9" id="KW-0472">Membrane</keyword>
<evidence type="ECO:0000313" key="11">
    <source>
        <dbReference type="EMBL" id="BCS96996.1"/>
    </source>
</evidence>
<keyword evidence="9" id="KW-1133">Transmembrane helix</keyword>
<dbReference type="InterPro" id="IPR000014">
    <property type="entry name" value="PAS"/>
</dbReference>
<gene>
    <name evidence="11" type="ORF">DSLASN_26280</name>
</gene>
<dbReference type="EC" id="2.7.13.3" evidence="2"/>
<evidence type="ECO:0000256" key="9">
    <source>
        <dbReference type="SAM" id="Phobius"/>
    </source>
</evidence>
<dbReference type="InterPro" id="IPR035965">
    <property type="entry name" value="PAS-like_dom_sf"/>
</dbReference>
<feature type="transmembrane region" description="Helical" evidence="9">
    <location>
        <begin position="40"/>
        <end position="58"/>
    </location>
</feature>
<keyword evidence="8" id="KW-0902">Two-component regulatory system</keyword>
<dbReference type="PROSITE" id="PS50109">
    <property type="entry name" value="HIS_KIN"/>
    <property type="match status" value="1"/>
</dbReference>
<feature type="transmembrane region" description="Helical" evidence="9">
    <location>
        <begin position="89"/>
        <end position="109"/>
    </location>
</feature>
<dbReference type="CDD" id="cd00130">
    <property type="entry name" value="PAS"/>
    <property type="match status" value="1"/>
</dbReference>
<reference evidence="11 12" key="1">
    <citation type="submission" date="2021-02" db="EMBL/GenBank/DDBJ databases">
        <title>Complete genome of Desulfoluna sp. strain ASN36.</title>
        <authorList>
            <person name="Takahashi A."/>
            <person name="Kojima H."/>
            <person name="Fukui M."/>
        </authorList>
    </citation>
    <scope>NUCLEOTIDE SEQUENCE [LARGE SCALE GENOMIC DNA]</scope>
    <source>
        <strain evidence="11 12">ASN36</strain>
    </source>
</reference>
<proteinExistence type="predicted"/>
<dbReference type="SMART" id="SM00388">
    <property type="entry name" value="HisKA"/>
    <property type="match status" value="1"/>
</dbReference>